<accession>A0ACD3AX55</accession>
<keyword evidence="2" id="KW-1185">Reference proteome</keyword>
<dbReference type="EMBL" id="ML208318">
    <property type="protein sequence ID" value="TFK70130.1"/>
    <property type="molecule type" value="Genomic_DNA"/>
</dbReference>
<dbReference type="Proteomes" id="UP000308600">
    <property type="component" value="Unassembled WGS sequence"/>
</dbReference>
<organism evidence="1 2">
    <name type="scientific">Pluteus cervinus</name>
    <dbReference type="NCBI Taxonomy" id="181527"/>
    <lineage>
        <taxon>Eukaryota</taxon>
        <taxon>Fungi</taxon>
        <taxon>Dikarya</taxon>
        <taxon>Basidiomycota</taxon>
        <taxon>Agaricomycotina</taxon>
        <taxon>Agaricomycetes</taxon>
        <taxon>Agaricomycetidae</taxon>
        <taxon>Agaricales</taxon>
        <taxon>Pluteineae</taxon>
        <taxon>Pluteaceae</taxon>
        <taxon>Pluteus</taxon>
    </lineage>
</organism>
<reference evidence="1 2" key="1">
    <citation type="journal article" date="2019" name="Nat. Ecol. Evol.">
        <title>Megaphylogeny resolves global patterns of mushroom evolution.</title>
        <authorList>
            <person name="Varga T."/>
            <person name="Krizsan K."/>
            <person name="Foldi C."/>
            <person name="Dima B."/>
            <person name="Sanchez-Garcia M."/>
            <person name="Sanchez-Ramirez S."/>
            <person name="Szollosi G.J."/>
            <person name="Szarkandi J.G."/>
            <person name="Papp V."/>
            <person name="Albert L."/>
            <person name="Andreopoulos W."/>
            <person name="Angelini C."/>
            <person name="Antonin V."/>
            <person name="Barry K.W."/>
            <person name="Bougher N.L."/>
            <person name="Buchanan P."/>
            <person name="Buyck B."/>
            <person name="Bense V."/>
            <person name="Catcheside P."/>
            <person name="Chovatia M."/>
            <person name="Cooper J."/>
            <person name="Damon W."/>
            <person name="Desjardin D."/>
            <person name="Finy P."/>
            <person name="Geml J."/>
            <person name="Haridas S."/>
            <person name="Hughes K."/>
            <person name="Justo A."/>
            <person name="Karasinski D."/>
            <person name="Kautmanova I."/>
            <person name="Kiss B."/>
            <person name="Kocsube S."/>
            <person name="Kotiranta H."/>
            <person name="LaButti K.M."/>
            <person name="Lechner B.E."/>
            <person name="Liimatainen K."/>
            <person name="Lipzen A."/>
            <person name="Lukacs Z."/>
            <person name="Mihaltcheva S."/>
            <person name="Morgado L.N."/>
            <person name="Niskanen T."/>
            <person name="Noordeloos M.E."/>
            <person name="Ohm R.A."/>
            <person name="Ortiz-Santana B."/>
            <person name="Ovrebo C."/>
            <person name="Racz N."/>
            <person name="Riley R."/>
            <person name="Savchenko A."/>
            <person name="Shiryaev A."/>
            <person name="Soop K."/>
            <person name="Spirin V."/>
            <person name="Szebenyi C."/>
            <person name="Tomsovsky M."/>
            <person name="Tulloss R.E."/>
            <person name="Uehling J."/>
            <person name="Grigoriev I.V."/>
            <person name="Vagvolgyi C."/>
            <person name="Papp T."/>
            <person name="Martin F.M."/>
            <person name="Miettinen O."/>
            <person name="Hibbett D.S."/>
            <person name="Nagy L.G."/>
        </authorList>
    </citation>
    <scope>NUCLEOTIDE SEQUENCE [LARGE SCALE GENOMIC DNA]</scope>
    <source>
        <strain evidence="1 2">NL-1719</strain>
    </source>
</reference>
<name>A0ACD3AX55_9AGAR</name>
<protein>
    <submittedName>
        <fullName evidence="1">Uncharacterized protein</fullName>
    </submittedName>
</protein>
<sequence length="393" mass="44604">MSTLPFDVLDITAEDVRNDIPTLKAACLVARHWQHAFQHVLFSDVLIKDERSTHHFSNAVNDISSLGIYVRSLEVRHVGPGSILSKLPRLERITIRNVHVLLPDFCDSLRLGLASHLTSLTLHDVSWFNLPIFNGATALKHFTSSRTSYCGEAAGALVEDGQIRSHVGQQLHSLSLLSLPARMWDGYQLLKWLTDPRCIMDLRGLKSLDIRTEHEAEWRRLCRFSSVIPSTLEHLTYKPPSQIAAPRLGTQSMQRLLDDFNLERFTHLRTLTLYTHLGVNEDYTEFSLLPWCFAFLSTIRTPSNLESLTMHCSFIRDKDNLVANPRQVSKRWDNFDRLFSSAAFSNLDQVALYLLVTHETPFFLVKNAIAGKLPRLDHDGKLLIVPSEDGLAS</sequence>
<evidence type="ECO:0000313" key="2">
    <source>
        <dbReference type="Proteomes" id="UP000308600"/>
    </source>
</evidence>
<proteinExistence type="predicted"/>
<evidence type="ECO:0000313" key="1">
    <source>
        <dbReference type="EMBL" id="TFK70130.1"/>
    </source>
</evidence>
<gene>
    <name evidence="1" type="ORF">BDN72DRAFT_839440</name>
</gene>